<dbReference type="AlphaFoldDB" id="A0A9J6H5Q4"/>
<sequence length="167" mass="19162">MFRAATGGQMLDEQRMEMERLKSRLIESEARARHLESMLDTRDRDIGKCPSERGGVEGVGRTAGDGAAVPWRGRSSEEELRSTYGSHIAMMEAILDTKAPRFIPAFTYPRFTNASILRIARFYEPFLITYRNAAKLVYFFIFIFTFYLLSISLLFKDIGDEQNRGKK</sequence>
<feature type="coiled-coil region" evidence="1">
    <location>
        <begin position="11"/>
        <end position="38"/>
    </location>
</feature>
<keyword evidence="4" id="KW-1185">Reference proteome</keyword>
<evidence type="ECO:0000313" key="4">
    <source>
        <dbReference type="Proteomes" id="UP000821853"/>
    </source>
</evidence>
<comment type="caution">
    <text evidence="3">The sequence shown here is derived from an EMBL/GenBank/DDBJ whole genome shotgun (WGS) entry which is preliminary data.</text>
</comment>
<gene>
    <name evidence="3" type="ORF">HPB48_008635</name>
</gene>
<proteinExistence type="predicted"/>
<keyword evidence="2" id="KW-0812">Transmembrane</keyword>
<dbReference type="Proteomes" id="UP000821853">
    <property type="component" value="Chromosome 9"/>
</dbReference>
<dbReference type="VEuPathDB" id="VectorBase:HLOH_052709"/>
<name>A0A9J6H5Q4_HAELO</name>
<dbReference type="OrthoDB" id="6429828at2759"/>
<reference evidence="3 4" key="1">
    <citation type="journal article" date="2020" name="Cell">
        <title>Large-Scale Comparative Analyses of Tick Genomes Elucidate Their Genetic Diversity and Vector Capacities.</title>
        <authorList>
            <consortium name="Tick Genome and Microbiome Consortium (TIGMIC)"/>
            <person name="Jia N."/>
            <person name="Wang J."/>
            <person name="Shi W."/>
            <person name="Du L."/>
            <person name="Sun Y."/>
            <person name="Zhan W."/>
            <person name="Jiang J.F."/>
            <person name="Wang Q."/>
            <person name="Zhang B."/>
            <person name="Ji P."/>
            <person name="Bell-Sakyi L."/>
            <person name="Cui X.M."/>
            <person name="Yuan T.T."/>
            <person name="Jiang B.G."/>
            <person name="Yang W.F."/>
            <person name="Lam T.T."/>
            <person name="Chang Q.C."/>
            <person name="Ding S.J."/>
            <person name="Wang X.J."/>
            <person name="Zhu J.G."/>
            <person name="Ruan X.D."/>
            <person name="Zhao L."/>
            <person name="Wei J.T."/>
            <person name="Ye R.Z."/>
            <person name="Que T.C."/>
            <person name="Du C.H."/>
            <person name="Zhou Y.H."/>
            <person name="Cheng J.X."/>
            <person name="Dai P.F."/>
            <person name="Guo W.B."/>
            <person name="Han X.H."/>
            <person name="Huang E.J."/>
            <person name="Li L.F."/>
            <person name="Wei W."/>
            <person name="Gao Y.C."/>
            <person name="Liu J.Z."/>
            <person name="Shao H.Z."/>
            <person name="Wang X."/>
            <person name="Wang C.C."/>
            <person name="Yang T.C."/>
            <person name="Huo Q.B."/>
            <person name="Li W."/>
            <person name="Chen H.Y."/>
            <person name="Chen S.E."/>
            <person name="Zhou L.G."/>
            <person name="Ni X.B."/>
            <person name="Tian J.H."/>
            <person name="Sheng Y."/>
            <person name="Liu T."/>
            <person name="Pan Y.S."/>
            <person name="Xia L.Y."/>
            <person name="Li J."/>
            <person name="Zhao F."/>
            <person name="Cao W.C."/>
        </authorList>
    </citation>
    <scope>NUCLEOTIDE SEQUENCE [LARGE SCALE GENOMIC DNA]</scope>
    <source>
        <strain evidence="3">HaeL-2018</strain>
    </source>
</reference>
<organism evidence="3 4">
    <name type="scientific">Haemaphysalis longicornis</name>
    <name type="common">Bush tick</name>
    <dbReference type="NCBI Taxonomy" id="44386"/>
    <lineage>
        <taxon>Eukaryota</taxon>
        <taxon>Metazoa</taxon>
        <taxon>Ecdysozoa</taxon>
        <taxon>Arthropoda</taxon>
        <taxon>Chelicerata</taxon>
        <taxon>Arachnida</taxon>
        <taxon>Acari</taxon>
        <taxon>Parasitiformes</taxon>
        <taxon>Ixodida</taxon>
        <taxon>Ixodoidea</taxon>
        <taxon>Ixodidae</taxon>
        <taxon>Haemaphysalinae</taxon>
        <taxon>Haemaphysalis</taxon>
    </lineage>
</organism>
<keyword evidence="2" id="KW-1133">Transmembrane helix</keyword>
<evidence type="ECO:0000313" key="3">
    <source>
        <dbReference type="EMBL" id="KAH9382135.1"/>
    </source>
</evidence>
<keyword evidence="1" id="KW-0175">Coiled coil</keyword>
<evidence type="ECO:0000256" key="1">
    <source>
        <dbReference type="SAM" id="Coils"/>
    </source>
</evidence>
<evidence type="ECO:0000256" key="2">
    <source>
        <dbReference type="SAM" id="Phobius"/>
    </source>
</evidence>
<feature type="transmembrane region" description="Helical" evidence="2">
    <location>
        <begin position="136"/>
        <end position="155"/>
    </location>
</feature>
<dbReference type="EMBL" id="JABSTR010000011">
    <property type="protein sequence ID" value="KAH9382135.1"/>
    <property type="molecule type" value="Genomic_DNA"/>
</dbReference>
<keyword evidence="2" id="KW-0472">Membrane</keyword>
<protein>
    <submittedName>
        <fullName evidence="3">Uncharacterized protein</fullName>
    </submittedName>
</protein>
<accession>A0A9J6H5Q4</accession>